<feature type="domain" description="HTH myb-type" evidence="13">
    <location>
        <begin position="55"/>
        <end position="103"/>
    </location>
</feature>
<keyword evidence="3" id="KW-0378">Hydrolase</keyword>
<feature type="domain" description="Myb-like" evidence="11">
    <location>
        <begin position="55"/>
        <end position="99"/>
    </location>
</feature>
<dbReference type="SMART" id="SM00717">
    <property type="entry name" value="SANT"/>
    <property type="match status" value="1"/>
</dbReference>
<keyword evidence="2" id="KW-0479">Metal-binding</keyword>
<keyword evidence="5" id="KW-0805">Transcription regulation</keyword>
<feature type="region of interest" description="Disordered" evidence="10">
    <location>
        <begin position="159"/>
        <end position="180"/>
    </location>
</feature>
<gene>
    <name evidence="14" type="ORF">RS030_111943</name>
</gene>
<dbReference type="EMBL" id="JAWDEY010000002">
    <property type="protein sequence ID" value="KAK6590959.1"/>
    <property type="molecule type" value="Genomic_DNA"/>
</dbReference>
<dbReference type="InterPro" id="IPR009057">
    <property type="entry name" value="Homeodomain-like_sf"/>
</dbReference>
<keyword evidence="1" id="KW-0645">Protease</keyword>
<protein>
    <submittedName>
        <fullName evidence="14">Myb domain containing</fullName>
    </submittedName>
</protein>
<evidence type="ECO:0000256" key="5">
    <source>
        <dbReference type="ARBA" id="ARBA00023015"/>
    </source>
</evidence>
<organism evidence="14 15">
    <name type="scientific">Cryptosporidium xiaoi</name>
    <dbReference type="NCBI Taxonomy" id="659607"/>
    <lineage>
        <taxon>Eukaryota</taxon>
        <taxon>Sar</taxon>
        <taxon>Alveolata</taxon>
        <taxon>Apicomplexa</taxon>
        <taxon>Conoidasida</taxon>
        <taxon>Coccidia</taxon>
        <taxon>Eucoccidiorida</taxon>
        <taxon>Eimeriorina</taxon>
        <taxon>Cryptosporidiidae</taxon>
        <taxon>Cryptosporidium</taxon>
    </lineage>
</organism>
<dbReference type="PROSITE" id="PS51294">
    <property type="entry name" value="HTH_MYB"/>
    <property type="match status" value="1"/>
</dbReference>
<keyword evidence="9" id="KW-0539">Nucleus</keyword>
<evidence type="ECO:0000259" key="12">
    <source>
        <dbReference type="PROSITE" id="PS51293"/>
    </source>
</evidence>
<evidence type="ECO:0000313" key="14">
    <source>
        <dbReference type="EMBL" id="KAK6590959.1"/>
    </source>
</evidence>
<comment type="caution">
    <text evidence="14">The sequence shown here is derived from an EMBL/GenBank/DDBJ whole genome shotgun (WGS) entry which is preliminary data.</text>
</comment>
<evidence type="ECO:0000256" key="2">
    <source>
        <dbReference type="ARBA" id="ARBA00022723"/>
    </source>
</evidence>
<proteinExistence type="predicted"/>
<dbReference type="GO" id="GO:0003677">
    <property type="term" value="F:DNA binding"/>
    <property type="evidence" value="ECO:0007669"/>
    <property type="project" value="UniProtKB-KW"/>
</dbReference>
<evidence type="ECO:0000256" key="6">
    <source>
        <dbReference type="ARBA" id="ARBA00023049"/>
    </source>
</evidence>
<dbReference type="GO" id="GO:0008237">
    <property type="term" value="F:metallopeptidase activity"/>
    <property type="evidence" value="ECO:0007669"/>
    <property type="project" value="UniProtKB-KW"/>
</dbReference>
<keyword evidence="8" id="KW-0804">Transcription</keyword>
<reference evidence="14 15" key="1">
    <citation type="submission" date="2023-10" db="EMBL/GenBank/DDBJ databases">
        <title>Comparative genomics analysis reveals potential genetic determinants of host preference in Cryptosporidium xiaoi.</title>
        <authorList>
            <person name="Xiao L."/>
            <person name="Li J."/>
        </authorList>
    </citation>
    <scope>NUCLEOTIDE SEQUENCE [LARGE SCALE GENOMIC DNA]</scope>
    <source>
        <strain evidence="14 15">52996</strain>
    </source>
</reference>
<feature type="compositionally biased region" description="Low complexity" evidence="10">
    <location>
        <begin position="159"/>
        <end position="173"/>
    </location>
</feature>
<dbReference type="InterPro" id="IPR017884">
    <property type="entry name" value="SANT_dom"/>
</dbReference>
<dbReference type="InterPro" id="IPR001005">
    <property type="entry name" value="SANT/Myb"/>
</dbReference>
<sequence length="527" mass="59087">MLDYMTGSENPKNGMLCYYGDEEILEHTKRKLEEGDEGFDKGSRKKRYILGQNVGKWTEEEHNRFVLALKKFGRNWTLVQQEVKTRTLVQIRSHAQKYFLKKVRGIAPSNITMDSKLISTASDGIVPTWLLQDDSNYANKSSVNTNINSLKLSSCDKSNISSNSSNSINNDSGNHGRLTNESNCNRSTVCNAGSNLNNGIGLHNMNIQTKTLENNIYHIYGQGSNSDNTVDDNIELGCGIDIAENDGIGMSRKLLDNIPNDHISYGGISNSSSTSLLIDDYNRDCFSYQNNEYKDDYLNENSEIEDIKYDHKNIFDSKKIINDCSTDKNASLESNSMFSTAVSSPASLCPEKSYIPASIMLDTLLMPPTVDIDNNLSQHDFQVNFYNTRSETNVKSDCDNNNNLNYCFNDNERIINPHISLCDVPWPITGCDQFLNFNENSVSSTPSPSPSSSSSISYFDLDASGSDSKRFSNDELFSPNKHYEMNNSLSDFVYCGDSLGIDILNTYNNYRDTTNPIINTSDVNYII</sequence>
<keyword evidence="7" id="KW-0238">DNA-binding</keyword>
<evidence type="ECO:0000256" key="3">
    <source>
        <dbReference type="ARBA" id="ARBA00022801"/>
    </source>
</evidence>
<dbReference type="PROSITE" id="PS51293">
    <property type="entry name" value="SANT"/>
    <property type="match status" value="1"/>
</dbReference>
<dbReference type="InterPro" id="IPR006447">
    <property type="entry name" value="Myb_dom_plants"/>
</dbReference>
<evidence type="ECO:0000256" key="7">
    <source>
        <dbReference type="ARBA" id="ARBA00023125"/>
    </source>
</evidence>
<dbReference type="FunFam" id="1.10.10.60:FF:000151">
    <property type="entry name" value="histone H2A deubiquitinase MYSM1 isoform X2"/>
    <property type="match status" value="1"/>
</dbReference>
<dbReference type="PROSITE" id="PS50090">
    <property type="entry name" value="MYB_LIKE"/>
    <property type="match status" value="1"/>
</dbReference>
<evidence type="ECO:0000259" key="11">
    <source>
        <dbReference type="PROSITE" id="PS50090"/>
    </source>
</evidence>
<dbReference type="PANTHER" id="PTHR12802">
    <property type="entry name" value="SWI/SNF COMPLEX-RELATED"/>
    <property type="match status" value="1"/>
</dbReference>
<dbReference type="CDD" id="cd00167">
    <property type="entry name" value="SANT"/>
    <property type="match status" value="1"/>
</dbReference>
<feature type="domain" description="SANT" evidence="12">
    <location>
        <begin position="52"/>
        <end position="103"/>
    </location>
</feature>
<dbReference type="Proteomes" id="UP001311799">
    <property type="component" value="Unassembled WGS sequence"/>
</dbReference>
<evidence type="ECO:0000256" key="8">
    <source>
        <dbReference type="ARBA" id="ARBA00023163"/>
    </source>
</evidence>
<keyword evidence="6" id="KW-0482">Metalloprotease</keyword>
<evidence type="ECO:0000256" key="4">
    <source>
        <dbReference type="ARBA" id="ARBA00022833"/>
    </source>
</evidence>
<dbReference type="Gene3D" id="1.10.10.60">
    <property type="entry name" value="Homeodomain-like"/>
    <property type="match status" value="1"/>
</dbReference>
<evidence type="ECO:0000256" key="9">
    <source>
        <dbReference type="ARBA" id="ARBA00023242"/>
    </source>
</evidence>
<dbReference type="GO" id="GO:0046872">
    <property type="term" value="F:metal ion binding"/>
    <property type="evidence" value="ECO:0007669"/>
    <property type="project" value="UniProtKB-KW"/>
</dbReference>
<dbReference type="SUPFAM" id="SSF46689">
    <property type="entry name" value="Homeodomain-like"/>
    <property type="match status" value="1"/>
</dbReference>
<evidence type="ECO:0000256" key="1">
    <source>
        <dbReference type="ARBA" id="ARBA00022670"/>
    </source>
</evidence>
<evidence type="ECO:0000259" key="13">
    <source>
        <dbReference type="PROSITE" id="PS51294"/>
    </source>
</evidence>
<dbReference type="Pfam" id="PF00249">
    <property type="entry name" value="Myb_DNA-binding"/>
    <property type="match status" value="1"/>
</dbReference>
<accession>A0AAV9Y396</accession>
<dbReference type="InterPro" id="IPR017930">
    <property type="entry name" value="Myb_dom"/>
</dbReference>
<keyword evidence="4" id="KW-0862">Zinc</keyword>
<keyword evidence="15" id="KW-1185">Reference proteome</keyword>
<dbReference type="NCBIfam" id="TIGR01557">
    <property type="entry name" value="myb_SHAQKYF"/>
    <property type="match status" value="1"/>
</dbReference>
<dbReference type="AlphaFoldDB" id="A0AAV9Y396"/>
<evidence type="ECO:0000313" key="15">
    <source>
        <dbReference type="Proteomes" id="UP001311799"/>
    </source>
</evidence>
<dbReference type="GO" id="GO:0006508">
    <property type="term" value="P:proteolysis"/>
    <property type="evidence" value="ECO:0007669"/>
    <property type="project" value="UniProtKB-KW"/>
</dbReference>
<evidence type="ECO:0000256" key="10">
    <source>
        <dbReference type="SAM" id="MobiDB-lite"/>
    </source>
</evidence>
<name>A0AAV9Y396_9CRYT</name>